<protein>
    <submittedName>
        <fullName evidence="4">Acetyltransferase (GNAT) family protein</fullName>
    </submittedName>
</protein>
<evidence type="ECO:0000259" key="3">
    <source>
        <dbReference type="PROSITE" id="PS51186"/>
    </source>
</evidence>
<dbReference type="STRING" id="118967.SAMN02745191_0685"/>
<dbReference type="PANTHER" id="PTHR10545">
    <property type="entry name" value="DIAMINE N-ACETYLTRANSFERASE"/>
    <property type="match status" value="1"/>
</dbReference>
<keyword evidence="5" id="KW-1185">Reference proteome</keyword>
<organism evidence="4 5">
    <name type="scientific">Anaerorhabdus furcosa</name>
    <dbReference type="NCBI Taxonomy" id="118967"/>
    <lineage>
        <taxon>Bacteria</taxon>
        <taxon>Bacillati</taxon>
        <taxon>Bacillota</taxon>
        <taxon>Erysipelotrichia</taxon>
        <taxon>Erysipelotrichales</taxon>
        <taxon>Erysipelotrichaceae</taxon>
        <taxon>Anaerorhabdus</taxon>
    </lineage>
</organism>
<accession>A0A1T4KSM0</accession>
<evidence type="ECO:0000313" key="4">
    <source>
        <dbReference type="EMBL" id="SJZ45401.1"/>
    </source>
</evidence>
<dbReference type="Pfam" id="PF00583">
    <property type="entry name" value="Acetyltransf_1"/>
    <property type="match status" value="1"/>
</dbReference>
<dbReference type="PANTHER" id="PTHR10545:SF29">
    <property type="entry name" value="GH14572P-RELATED"/>
    <property type="match status" value="1"/>
</dbReference>
<dbReference type="InterPro" id="IPR000182">
    <property type="entry name" value="GNAT_dom"/>
</dbReference>
<dbReference type="CDD" id="cd04301">
    <property type="entry name" value="NAT_SF"/>
    <property type="match status" value="1"/>
</dbReference>
<feature type="domain" description="N-acetyltransferase" evidence="3">
    <location>
        <begin position="1"/>
        <end position="149"/>
    </location>
</feature>
<evidence type="ECO:0000256" key="2">
    <source>
        <dbReference type="ARBA" id="ARBA00023315"/>
    </source>
</evidence>
<dbReference type="GO" id="GO:0008080">
    <property type="term" value="F:N-acetyltransferase activity"/>
    <property type="evidence" value="ECO:0007669"/>
    <property type="project" value="TreeGrafter"/>
</dbReference>
<dbReference type="OrthoDB" id="9797456at2"/>
<dbReference type="EMBL" id="FUWY01000001">
    <property type="protein sequence ID" value="SJZ45401.1"/>
    <property type="molecule type" value="Genomic_DNA"/>
</dbReference>
<keyword evidence="2" id="KW-0012">Acyltransferase</keyword>
<dbReference type="RefSeq" id="WP_078711105.1">
    <property type="nucleotide sequence ID" value="NZ_FUWY01000001.1"/>
</dbReference>
<dbReference type="AlphaFoldDB" id="A0A1T4KSM0"/>
<reference evidence="5" key="1">
    <citation type="submission" date="2017-02" db="EMBL/GenBank/DDBJ databases">
        <authorList>
            <person name="Varghese N."/>
            <person name="Submissions S."/>
        </authorList>
    </citation>
    <scope>NUCLEOTIDE SEQUENCE [LARGE SCALE GENOMIC DNA]</scope>
    <source>
        <strain evidence="5">ATCC 25662</strain>
    </source>
</reference>
<keyword evidence="1 4" id="KW-0808">Transferase</keyword>
<dbReference type="SUPFAM" id="SSF55729">
    <property type="entry name" value="Acyl-CoA N-acyltransferases (Nat)"/>
    <property type="match status" value="1"/>
</dbReference>
<dbReference type="Proteomes" id="UP000243297">
    <property type="component" value="Unassembled WGS sequence"/>
</dbReference>
<evidence type="ECO:0000256" key="1">
    <source>
        <dbReference type="ARBA" id="ARBA00022679"/>
    </source>
</evidence>
<dbReference type="Gene3D" id="3.40.630.30">
    <property type="match status" value="1"/>
</dbReference>
<proteinExistence type="predicted"/>
<gene>
    <name evidence="4" type="ORF">SAMN02745191_0685</name>
</gene>
<name>A0A1T4KSM0_9FIRM</name>
<sequence length="149" mass="17481">MLRHVEKKDESLFMELCDEFYHSDAVLEPIPVSYIQDTFNEIIRSKDYLECFILEFNNEPAGYALLSKSFSPEVGGPSIWFEEIYVRPNYQGKGLGKEVFAYVNANIKAARYRLEVEEDNQRAIALYERLGYKVLPYMQMVNDRKENND</sequence>
<dbReference type="PROSITE" id="PS51186">
    <property type="entry name" value="GNAT"/>
    <property type="match status" value="1"/>
</dbReference>
<dbReference type="InterPro" id="IPR051016">
    <property type="entry name" value="Diverse_Substrate_AcTransf"/>
</dbReference>
<evidence type="ECO:0000313" key="5">
    <source>
        <dbReference type="Proteomes" id="UP000243297"/>
    </source>
</evidence>
<dbReference type="InterPro" id="IPR016181">
    <property type="entry name" value="Acyl_CoA_acyltransferase"/>
</dbReference>